<gene>
    <name evidence="1" type="ORF">VF724_14975</name>
</gene>
<dbReference type="RefSeq" id="WP_371755081.1">
    <property type="nucleotide sequence ID" value="NZ_JAYJLD010000025.1"/>
</dbReference>
<dbReference type="InterPro" id="IPR037208">
    <property type="entry name" value="Spo0E-like_sf"/>
</dbReference>
<organism evidence="1 2">
    <name type="scientific">Ferviditalea candida</name>
    <dbReference type="NCBI Taxonomy" id="3108399"/>
    <lineage>
        <taxon>Bacteria</taxon>
        <taxon>Bacillati</taxon>
        <taxon>Bacillota</taxon>
        <taxon>Bacilli</taxon>
        <taxon>Bacillales</taxon>
        <taxon>Paenibacillaceae</taxon>
        <taxon>Ferviditalea</taxon>
    </lineage>
</organism>
<protein>
    <submittedName>
        <fullName evidence="1">Aspartyl-phosphate phosphatase Spo0E family protein</fullName>
    </submittedName>
</protein>
<dbReference type="InterPro" id="IPR036638">
    <property type="entry name" value="HLH_DNA-bd_sf"/>
</dbReference>
<comment type="caution">
    <text evidence="1">The sequence shown here is derived from an EMBL/GenBank/DDBJ whole genome shotgun (WGS) entry which is preliminary data.</text>
</comment>
<dbReference type="Proteomes" id="UP001310386">
    <property type="component" value="Unassembled WGS sequence"/>
</dbReference>
<dbReference type="InterPro" id="IPR018540">
    <property type="entry name" value="Spo0E-like"/>
</dbReference>
<dbReference type="SUPFAM" id="SSF140500">
    <property type="entry name" value="BAS1536-like"/>
    <property type="match status" value="1"/>
</dbReference>
<sequence>MYKQGHNLTYQIKDLRSLLETTAEECKYNFHDPKVVDLSQKLDRLILQEMKEKVPIG</sequence>
<accession>A0ABU5ZKA7</accession>
<evidence type="ECO:0000313" key="1">
    <source>
        <dbReference type="EMBL" id="MEB3102958.1"/>
    </source>
</evidence>
<dbReference type="Gene3D" id="4.10.280.10">
    <property type="entry name" value="Helix-loop-helix DNA-binding domain"/>
    <property type="match status" value="1"/>
</dbReference>
<dbReference type="Pfam" id="PF09388">
    <property type="entry name" value="SpoOE-like"/>
    <property type="match status" value="1"/>
</dbReference>
<keyword evidence="2" id="KW-1185">Reference proteome</keyword>
<name>A0ABU5ZKA7_9BACL</name>
<reference evidence="1" key="1">
    <citation type="submission" date="2023-12" db="EMBL/GenBank/DDBJ databases">
        <title>Fervidustalea candida gen. nov., sp. nov., a novel member of the family Paenibacillaceae isolated from a geothermal area.</title>
        <authorList>
            <person name="Li W.-J."/>
            <person name="Jiao J.-Y."/>
            <person name="Chen Y."/>
        </authorList>
    </citation>
    <scope>NUCLEOTIDE SEQUENCE</scope>
    <source>
        <strain evidence="1">SYSU GA230002</strain>
    </source>
</reference>
<dbReference type="EMBL" id="JAYJLD010000025">
    <property type="protein sequence ID" value="MEB3102958.1"/>
    <property type="molecule type" value="Genomic_DNA"/>
</dbReference>
<evidence type="ECO:0000313" key="2">
    <source>
        <dbReference type="Proteomes" id="UP001310386"/>
    </source>
</evidence>
<proteinExistence type="predicted"/>